<dbReference type="InterPro" id="IPR040853">
    <property type="entry name" value="RapA2_cadherin-like"/>
</dbReference>
<feature type="domain" description="PKD" evidence="6">
    <location>
        <begin position="348"/>
        <end position="408"/>
    </location>
</feature>
<feature type="domain" description="PKD" evidence="6">
    <location>
        <begin position="850"/>
        <end position="940"/>
    </location>
</feature>
<protein>
    <submittedName>
        <fullName evidence="7">PKD-like domain-containing protein</fullName>
    </submittedName>
</protein>
<dbReference type="Proteomes" id="UP001597241">
    <property type="component" value="Unassembled WGS sequence"/>
</dbReference>
<dbReference type="NCBIfam" id="NF012211">
    <property type="entry name" value="tand_rpt_95"/>
    <property type="match status" value="3"/>
</dbReference>
<feature type="domain" description="PKD" evidence="6">
    <location>
        <begin position="74"/>
        <end position="125"/>
    </location>
</feature>
<dbReference type="Gene3D" id="2.60.40.10">
    <property type="entry name" value="Immunoglobulins"/>
    <property type="match status" value="13"/>
</dbReference>
<feature type="domain" description="PKD" evidence="6">
    <location>
        <begin position="266"/>
        <end position="309"/>
    </location>
</feature>
<keyword evidence="3" id="KW-0677">Repeat</keyword>
<dbReference type="InterPro" id="IPR041690">
    <property type="entry name" value="Cadherin_5"/>
</dbReference>
<dbReference type="InterPro" id="IPR000601">
    <property type="entry name" value="PKD_dom"/>
</dbReference>
<keyword evidence="4" id="KW-1133">Transmembrane helix</keyword>
<evidence type="ECO:0000313" key="7">
    <source>
        <dbReference type="EMBL" id="MFD1292758.1"/>
    </source>
</evidence>
<gene>
    <name evidence="7" type="ORF">ACFQ5N_02825</name>
</gene>
<evidence type="ECO:0000256" key="4">
    <source>
        <dbReference type="ARBA" id="ARBA00022989"/>
    </source>
</evidence>
<evidence type="ECO:0000313" key="8">
    <source>
        <dbReference type="Proteomes" id="UP001597241"/>
    </source>
</evidence>
<accession>A0ABW3WKT2</accession>
<feature type="domain" description="PKD" evidence="6">
    <location>
        <begin position="687"/>
        <end position="746"/>
    </location>
</feature>
<dbReference type="PANTHER" id="PTHR46730:SF4">
    <property type="entry name" value="POLYCYSTIC KIDNEY DISEASE PROTEIN 1-LIKE 1"/>
    <property type="match status" value="1"/>
</dbReference>
<feature type="domain" description="PKD" evidence="6">
    <location>
        <begin position="955"/>
        <end position="1007"/>
    </location>
</feature>
<dbReference type="SMART" id="SM00089">
    <property type="entry name" value="PKD"/>
    <property type="match status" value="13"/>
</dbReference>
<keyword evidence="8" id="KW-1185">Reference proteome</keyword>
<feature type="domain" description="PKD" evidence="6">
    <location>
        <begin position="1230"/>
        <end position="1269"/>
    </location>
</feature>
<dbReference type="Pfam" id="PF01345">
    <property type="entry name" value="DUF11"/>
    <property type="match status" value="1"/>
</dbReference>
<sequence length="3737" mass="386584">MSKNYPIKKSLQIVSAFFEAFNIKRSYFSFVFTLGLFLVSFVASSQTASFTADVSAGCSPIAVVFTDTSTEVVGNEIVSWAWDLGNSNTSTFQNPSANYPEPGLYTVSLTVTYDDGSTSSTSQEISSYPAPSVSLNAAFEGCEPYTATLQPVSSPITVPAIPSGSLYPSGVGEITGGDIVSYEWNFFGFLPTQTTTVGSPDLTLTNIPYGSYDVYLTAYDEYGCSTSVFVQKAVVVNAKPEVSFTYLKGDPCGTGNVDFDGEGVIESGSIASYEWFIDGASTANTEDFSYNFTAAGDYSIQLIATSDNGCVSDPVTQIISFNNNNTTDFSFSFNASGGNCNGEAVSFTNTSNGSSYVWDFGDGNSSTDVNPSHSFGAPGDYTVTLTSTFSDGCTIPITKTVEVSGATADFTFGTGNACNPDYTANFDSSTSTAVGTTITGYAWDFGDGNASVDPNPGHDYGAPGSYTVNLTVTTANGCENTTEQTVVIEPTEIDFSADSLELEGCNPVSTTFTAIYPHSSDTIATYLWTFSDGTTSTDASPTHSFSGAGEYDVSLEVTTVNGCTLSTSESDYVQVGERQVISDVQYSQLNFCRTSNVIFTADFTDLVDEVVWIFDSGTGSAYSETQYVNNVTSSSISHRFSDPDVDHSVTVIVYYNGCPSLPYTVDNIVIDEPEARFEFTPTTACDVPTTVTFTNTSKSTVNVSTYEWDFGDGTPLVTIVGDDSPINHTYTTAGDFTVSLTVRNSATDCDDRIREDIRVTTSTPLFSVDNQIVCAGSPSVFTNLVAANSSSNFVPATYEWDFGNGDTSTDENPTYTYNTPGLYTVTLKVIEQNGCEYTHEEINYMTVNGPIVAFDADPIQICLGTEVNFTDLTTKAPTDDSTSFTYLWEFGDGNSSTAQNPTHTYTANGGYTVTLTVTDNNGCSASISKSDNVVVPPVTAGFTTTRDNYCIEDNTVVFTDTAVGNGLTYEWDFGDGNGFVAGTSAASFTYAATGTYTVIQRVTSDLGCIDEFSKDISIVDDVADILIPDTDLGCAPGLAQFSTTDTDNVVASYSWDFGDGYISTDKDPDHYYILPGTYTATLTETLIGGCTRTSSVEIFVDGAIGEFSFDSTLGCAPHTVNFTVEGLEGVEKVTWDFGDGTTEVEDNIGTKTSATVSHTYSSYGSRLPTVILTNSTCGDYAYTYQSDTRINTTEAPNANFNISSIDTGLDCENKSIQFTDTSTLNDPRYPISKWLWDFGDGTTSTQQNPMHTYTSAGAYIVSLIVDNGVIDESDGGCPAAVTQEILIRQLPIAVATPDTQTICDGTSSADIVLSTSNSIDFTTFAWTRDKPAGISGPPVSGAGDITGAVFNNSTADPITVTYTIIPTGPAPTYCEGDSITAEITVNPTPKVNSASTNLICNGESVNYDITSLTAGTTFTWTASEITAPTGGAITGFTASGSGADIDDTLVNSGSSIGVVRYVITPTGPASTNCPGEVFNYDVTVNPIPDVIATPATQIICSEETTSITLSSNTTGTEAVTYSWTAAVISGSNTTGFSDASGATIAQTLTNNGTTQAVVQYTITPAIGSCIGVAETVNVTVNPSGQVNNPGNQRVCNNNSTAEVIFDTLNTDGTTTYEWTNSNTSIGLAAASGTGNIPSFTAVNTGTSQAVAVFTITPTYTNGGISCEGLAMQFRIRVNPTGQVDQPADEVFCNGTENTLNFTTVNEIVDGTTTYAWTGGTSIGLADGSVNSVASGNTGPTFTATNSTTAPIVATITVIPTYTRGGVGCPGPSKSFTITVNPSGQVNALSDQVVCNGGATSLVTFSTNNTGGTTTYTWDNDTESIGLLDGSGPTIDSFTAVNTTTAPIVATITVTPTFTNDGVSCEGTTQEFTITVNPTGQVNPIAAQTFCNEDSPSEVTFSTNNTGGTTTYSWTNTNEDIGLGGSGTGNLSFTASNTTNAPIIGTIEVTPTFENGGVSCTGPSESFTITINPKGQINDPTDEIICSNTSTNIALSTTVPGTTFYYDAPTISGAAGNITGGTARLTPGNISNITDTLVNTTADIQTATYTVYPIYDGCIGTSEEVVVTVNPTPKVSSASTKNICDNTAVGYTITSETVGTTYTWTASVLTTPAGGTISGFTTSGVGANIDDTLVNTGTSPGVVRYVITPTGPASTNCPGEVFNFDVTVHPTPKVSSVAANTICNNTAVGYTITSDTAGTTFTWTSSVTTAPTSGTITGFNNDATGSNTQINDVLLNNGTSPGVVTYVITPTGPTGCPGEPFNFEVTVNPSGQINTISNQELCNGDATSSVSFSTNNTGGTTTYTWDNDTESIGLLDGSGSTIPSFTAINSTAAPIVATITVTPTFTNDGVSCEGTAEEFTITVNPTPKVSSAAANTICNNTAVGYTITSDTAGTTFTWTASVLTAPTGGTITGFNNDATGSNTQINDVLVNTGTSPGVVRYVITPTGPASTNCPGEVFNFDVTVNPTAQVNPISNQTLCSGDDTSLVTFSTNNSGGTTTYTWTNTNEDIGLGANGSGPTIDPFTSTNSTTSPISGTITVTPTFTNNGVSCIGPSTDFTITVEPVPVLTSGLTEDLCVDTVSSQATSNLTLTTNPNMAGVLFEYEAPTLTGGMTGGSARTTPSSDPITDTFTNNTPDVQTATYLVTPIAPSGLSCEGVQETVVITVYPIITITSSLTDQVCSGEEFSYTITSNVSNSDFSWSRAAVAGISNASATGTGSSIEETLVNTTGNPIDVAYVLTPTGPTGCLGVESTLVVTVNPTPAVTVGLNQAICSGTNANLVLTTTPSVAGTTFTWPAPTTEGSFGTVTGGTARIVGSTSPITDNLVNTTNAPLTLVYLVTPTSSLGCIGTPEEVKITVYPIPTINSDATKEICNNTSVAYSPTSAAASSFTWTASLTSGNVTGFNTNSGTTINDVLENTGTTIGTVTYTITPTGVYPANCMGTPFDFVVTVNPTPDVVATPTSEEICSGDTTSIALSTNVTGSTVTYDWTATVISGSASGFSNDSGNTIAETLVNSGTTQAVVQYTITPSIGMCEGSPITVDVTVNPSPTFSVSTPVQGTCASPLGSLELTDLPSGNWTITQTGTASNTYAGSGSTYTVSGLASGTYNFTVTNDDGCTSAISSDVVIDNIICAIVDDFTSSPVDEVTGGTAGDVTANDTLNGILVTDTDITITLDDNDGISGLTIDANGNIIVPAGTSEGTYTIDYTICEIANTSNCSSNSATIVVDDAGDPIAVNDPDSGTYLVDEDSSSNTLDWITNDTIIDGAALASFDTATSNGGTVTDNGDGTFDYVPAAGYVGLDQFEYTICDNDSPTASCSTATVFIEVENVNDAPVATDDSFSGQEDTTITGNIITDGNGNGADYDIDLDALSVDQFIISGAPGTVYSIAPGSDNSATIIGVGTITIASDGALTFVPANDYFGPVPQILYRLTDGALTDTAIITITITPVNDAPVADANATTTVEDVPVTFNVTSTDTDIDGTINSATVDLDPTTIALDNSITTADGTWTVDNNGDVTFSPVLAFVGTASLSYVVYDNQGLVSNEANLSVVVSDEGDPVAVADSGTTLINTTLTTVNVLLNDTVVDSATITSFDNTSVEGGTVTNNGDGTFNYVPATDFVGTDTFTYTLCDDDSPASCSTAIVTITIPEASELVVTKLASTLMPNVGEHMTFTISVLNNGPSDATSIELLDVLPSGYSYVSDDGAGAYNAASGLWSIASLADGVTTSLTITALVNASGDYT</sequence>
<dbReference type="SUPFAM" id="SSF49299">
    <property type="entry name" value="PKD domain"/>
    <property type="match status" value="12"/>
</dbReference>
<dbReference type="Pfam" id="PF18911">
    <property type="entry name" value="PKD_4"/>
    <property type="match status" value="11"/>
</dbReference>
<feature type="non-terminal residue" evidence="7">
    <location>
        <position position="3737"/>
    </location>
</feature>
<dbReference type="InterPro" id="IPR045828">
    <property type="entry name" value="PKD_Bacteroidetes"/>
</dbReference>
<feature type="domain" description="PKD" evidence="6">
    <location>
        <begin position="519"/>
        <end position="575"/>
    </location>
</feature>
<evidence type="ECO:0000256" key="2">
    <source>
        <dbReference type="ARBA" id="ARBA00022692"/>
    </source>
</evidence>
<dbReference type="InterPro" id="IPR001434">
    <property type="entry name" value="OmcB-like_DUF11"/>
</dbReference>
<dbReference type="PROSITE" id="PS50093">
    <property type="entry name" value="PKD"/>
    <property type="match status" value="12"/>
</dbReference>
<dbReference type="RefSeq" id="WP_386807570.1">
    <property type="nucleotide sequence ID" value="NZ_JBHTMV010000003.1"/>
</dbReference>
<keyword evidence="5" id="KW-0472">Membrane</keyword>
<feature type="domain" description="PKD" evidence="6">
    <location>
        <begin position="795"/>
        <end position="834"/>
    </location>
</feature>
<feature type="domain" description="PKD" evidence="6">
    <location>
        <begin position="1134"/>
        <end position="1175"/>
    </location>
</feature>
<comment type="caution">
    <text evidence="7">The sequence shown here is derived from an EMBL/GenBank/DDBJ whole genome shotgun (WGS) entry which is preliminary data.</text>
</comment>
<dbReference type="PANTHER" id="PTHR46730">
    <property type="entry name" value="POLYCYSTIN-1"/>
    <property type="match status" value="1"/>
</dbReference>
<dbReference type="CDD" id="cd00146">
    <property type="entry name" value="PKD"/>
    <property type="match status" value="9"/>
</dbReference>
<evidence type="ECO:0000256" key="1">
    <source>
        <dbReference type="ARBA" id="ARBA00004141"/>
    </source>
</evidence>
<evidence type="ECO:0000259" key="6">
    <source>
        <dbReference type="PROSITE" id="PS50093"/>
    </source>
</evidence>
<feature type="domain" description="PKD" evidence="6">
    <location>
        <begin position="430"/>
        <end position="489"/>
    </location>
</feature>
<dbReference type="Pfam" id="PF19406">
    <property type="entry name" value="PKD_5"/>
    <property type="match status" value="13"/>
</dbReference>
<dbReference type="Gene3D" id="2.60.40.1200">
    <property type="match status" value="1"/>
</dbReference>
<dbReference type="InterPro" id="IPR022409">
    <property type="entry name" value="PKD/Chitinase_dom"/>
</dbReference>
<dbReference type="Pfam" id="PF17963">
    <property type="entry name" value="Big_9"/>
    <property type="match status" value="1"/>
</dbReference>
<comment type="subcellular location">
    <subcellularLocation>
        <location evidence="1">Membrane</location>
        <topology evidence="1">Multi-pass membrane protein</topology>
    </subcellularLocation>
</comment>
<keyword evidence="2" id="KW-0812">Transmembrane</keyword>
<evidence type="ECO:0000256" key="3">
    <source>
        <dbReference type="ARBA" id="ARBA00022737"/>
    </source>
</evidence>
<reference evidence="8" key="1">
    <citation type="journal article" date="2019" name="Int. J. Syst. Evol. Microbiol.">
        <title>The Global Catalogue of Microorganisms (GCM) 10K type strain sequencing project: providing services to taxonomists for standard genome sequencing and annotation.</title>
        <authorList>
            <consortium name="The Broad Institute Genomics Platform"/>
            <consortium name="The Broad Institute Genome Sequencing Center for Infectious Disease"/>
            <person name="Wu L."/>
            <person name="Ma J."/>
        </authorList>
    </citation>
    <scope>NUCLEOTIDE SEQUENCE [LARGE SCALE GENOMIC DNA]</scope>
    <source>
        <strain evidence="8">CCUG 62221</strain>
    </source>
</reference>
<feature type="domain" description="PKD" evidence="6">
    <location>
        <begin position="1041"/>
        <end position="1100"/>
    </location>
</feature>
<dbReference type="InterPro" id="IPR013783">
    <property type="entry name" value="Ig-like_fold"/>
</dbReference>
<dbReference type="Pfam" id="PF17803">
    <property type="entry name" value="Cadherin_4"/>
    <property type="match status" value="2"/>
</dbReference>
<dbReference type="EMBL" id="JBHTMV010000003">
    <property type="protein sequence ID" value="MFD1292758.1"/>
    <property type="molecule type" value="Genomic_DNA"/>
</dbReference>
<name>A0ABW3WKT2_9FLAO</name>
<evidence type="ECO:0000256" key="5">
    <source>
        <dbReference type="ARBA" id="ARBA00023136"/>
    </source>
</evidence>
<proteinExistence type="predicted"/>
<dbReference type="Pfam" id="PF17892">
    <property type="entry name" value="Cadherin_5"/>
    <property type="match status" value="1"/>
</dbReference>
<organism evidence="7 8">
    <name type="scientific">Lutibacter holmesii</name>
    <dbReference type="NCBI Taxonomy" id="1137985"/>
    <lineage>
        <taxon>Bacteria</taxon>
        <taxon>Pseudomonadati</taxon>
        <taxon>Bacteroidota</taxon>
        <taxon>Flavobacteriia</taxon>
        <taxon>Flavobacteriales</taxon>
        <taxon>Flavobacteriaceae</taxon>
        <taxon>Lutibacter</taxon>
    </lineage>
</organism>
<dbReference type="InterPro" id="IPR035986">
    <property type="entry name" value="PKD_dom_sf"/>
</dbReference>